<feature type="region of interest" description="Disordered" evidence="1">
    <location>
        <begin position="132"/>
        <end position="217"/>
    </location>
</feature>
<accession>F0Y6T4</accession>
<dbReference type="InterPro" id="IPR016024">
    <property type="entry name" value="ARM-type_fold"/>
</dbReference>
<gene>
    <name evidence="2" type="ORF">AURANDRAFT_63358</name>
</gene>
<sequence>MVQKICGKRGRPAKTPKKGPWRPTPPDGKSLKDVAGTVEDLKWCCDLVHDEKLKATVVAKRCWDERKRYVSRDKIEHWTKKHKGAARGGTPWKDLHTTPTRGPTQKMGVGEEVLLCAVVLATMRGFGFTRAAEEDDGASSGGTRKAQRNKNTPATRRARGKSDSRAWDPAEAFLEPDSLSDDDADDEEEDDDEEEGDDEDDDDDDDDDEEEEQDAEI</sequence>
<dbReference type="RefSeq" id="XP_009036011.1">
    <property type="nucleotide sequence ID" value="XM_009037763.1"/>
</dbReference>
<dbReference type="SUPFAM" id="SSF48371">
    <property type="entry name" value="ARM repeat"/>
    <property type="match status" value="1"/>
</dbReference>
<dbReference type="GeneID" id="20224298"/>
<reference evidence="2 3" key="1">
    <citation type="journal article" date="2011" name="Proc. Natl. Acad. Sci. U.S.A.">
        <title>Niche of harmful alga Aureococcus anophagefferens revealed through ecogenomics.</title>
        <authorList>
            <person name="Gobler C.J."/>
            <person name="Berry D.L."/>
            <person name="Dyhrman S.T."/>
            <person name="Wilhelm S.W."/>
            <person name="Salamov A."/>
            <person name="Lobanov A.V."/>
            <person name="Zhang Y."/>
            <person name="Collier J.L."/>
            <person name="Wurch L.L."/>
            <person name="Kustka A.B."/>
            <person name="Dill B.D."/>
            <person name="Shah M."/>
            <person name="VerBerkmoes N.C."/>
            <person name="Kuo A."/>
            <person name="Terry A."/>
            <person name="Pangilinan J."/>
            <person name="Lindquist E.A."/>
            <person name="Lucas S."/>
            <person name="Paulsen I.T."/>
            <person name="Hattenrath-Lehmann T.K."/>
            <person name="Talmage S.C."/>
            <person name="Walker E.A."/>
            <person name="Koch F."/>
            <person name="Burson A.M."/>
            <person name="Marcoval M.A."/>
            <person name="Tang Y.Z."/>
            <person name="Lecleir G.R."/>
            <person name="Coyne K.J."/>
            <person name="Berg G.M."/>
            <person name="Bertrand E.M."/>
            <person name="Saito M.A."/>
            <person name="Gladyshev V.N."/>
            <person name="Grigoriev I.V."/>
        </authorList>
    </citation>
    <scope>NUCLEOTIDE SEQUENCE [LARGE SCALE GENOMIC DNA]</scope>
    <source>
        <strain evidence="3">CCMP 1984</strain>
    </source>
</reference>
<keyword evidence="3" id="KW-1185">Reference proteome</keyword>
<feature type="compositionally biased region" description="Acidic residues" evidence="1">
    <location>
        <begin position="178"/>
        <end position="217"/>
    </location>
</feature>
<dbReference type="KEGG" id="aaf:AURANDRAFT_63358"/>
<dbReference type="EMBL" id="GL833126">
    <property type="protein sequence ID" value="EGB08874.1"/>
    <property type="molecule type" value="Genomic_DNA"/>
</dbReference>
<dbReference type="AlphaFoldDB" id="F0Y6T4"/>
<proteinExistence type="predicted"/>
<evidence type="ECO:0000256" key="1">
    <source>
        <dbReference type="SAM" id="MobiDB-lite"/>
    </source>
</evidence>
<feature type="compositionally biased region" description="Basic residues" evidence="1">
    <location>
        <begin position="1"/>
        <end position="20"/>
    </location>
</feature>
<organism evidence="3">
    <name type="scientific">Aureococcus anophagefferens</name>
    <name type="common">Harmful bloom alga</name>
    <dbReference type="NCBI Taxonomy" id="44056"/>
    <lineage>
        <taxon>Eukaryota</taxon>
        <taxon>Sar</taxon>
        <taxon>Stramenopiles</taxon>
        <taxon>Ochrophyta</taxon>
        <taxon>Pelagophyceae</taxon>
        <taxon>Pelagomonadales</taxon>
        <taxon>Pelagomonadaceae</taxon>
        <taxon>Aureococcus</taxon>
    </lineage>
</organism>
<feature type="region of interest" description="Disordered" evidence="1">
    <location>
        <begin position="80"/>
        <end position="106"/>
    </location>
</feature>
<dbReference type="Proteomes" id="UP000002729">
    <property type="component" value="Unassembled WGS sequence"/>
</dbReference>
<evidence type="ECO:0000313" key="3">
    <source>
        <dbReference type="Proteomes" id="UP000002729"/>
    </source>
</evidence>
<protein>
    <submittedName>
        <fullName evidence="2">Uncharacterized protein</fullName>
    </submittedName>
</protein>
<name>F0Y6T4_AURAN</name>
<feature type="region of interest" description="Disordered" evidence="1">
    <location>
        <begin position="1"/>
        <end position="31"/>
    </location>
</feature>
<dbReference type="InParanoid" id="F0Y6T4"/>
<evidence type="ECO:0000313" key="2">
    <source>
        <dbReference type="EMBL" id="EGB08874.1"/>
    </source>
</evidence>